<keyword evidence="1" id="KW-1133">Transmembrane helix</keyword>
<dbReference type="PANTHER" id="PTHR36834:SF1">
    <property type="entry name" value="INTEGRAL MEMBRANE PROTEIN"/>
    <property type="match status" value="1"/>
</dbReference>
<sequence>MQGHGSGRRAAFRFRAVGVVLLVAHLAFVCWLTLRPITVPWVTPATFEPLASIRADLERGTWEGVRSIGSGLLLLAPMGILLPLAAGRVVTNPVTSLFRAVFAGAMTSLTMEVSHSWSTGQVVNIDGVLLNTAGVAVAHLAVVPAVRARLRRRCETPGPAPLLREEGTQQVTRTIPRVGVAP</sequence>
<dbReference type="InterPro" id="IPR006976">
    <property type="entry name" value="VanZ-like"/>
</dbReference>
<organism evidence="3 4">
    <name type="scientific">Streptomyces pactum</name>
    <dbReference type="NCBI Taxonomy" id="68249"/>
    <lineage>
        <taxon>Bacteria</taxon>
        <taxon>Bacillati</taxon>
        <taxon>Actinomycetota</taxon>
        <taxon>Actinomycetes</taxon>
        <taxon>Kitasatosporales</taxon>
        <taxon>Streptomycetaceae</taxon>
        <taxon>Streptomyces</taxon>
    </lineage>
</organism>
<gene>
    <name evidence="3" type="ORF">IHE55_17970</name>
</gene>
<accession>A0ABS0NNB0</accession>
<dbReference type="EMBL" id="JACYXC010000001">
    <property type="protein sequence ID" value="MBH5336559.1"/>
    <property type="molecule type" value="Genomic_DNA"/>
</dbReference>
<name>A0ABS0NNB0_9ACTN</name>
<dbReference type="RefSeq" id="WP_197989953.1">
    <property type="nucleotide sequence ID" value="NZ_JACYXC010000001.1"/>
</dbReference>
<keyword evidence="4" id="KW-1185">Reference proteome</keyword>
<protein>
    <submittedName>
        <fullName evidence="3">VanZ family protein</fullName>
    </submittedName>
</protein>
<dbReference type="Proteomes" id="UP000807371">
    <property type="component" value="Unassembled WGS sequence"/>
</dbReference>
<feature type="domain" description="VanZ-like" evidence="2">
    <location>
        <begin position="23"/>
        <end position="142"/>
    </location>
</feature>
<evidence type="ECO:0000313" key="3">
    <source>
        <dbReference type="EMBL" id="MBH5336559.1"/>
    </source>
</evidence>
<reference evidence="3 4" key="1">
    <citation type="submission" date="2020-09" db="EMBL/GenBank/DDBJ databases">
        <title>Biosynthesis of the nuclear factor of activated T cells inhibitor NFAT-133 and its congeners in Streptomyces pactum.</title>
        <authorList>
            <person name="Zhou W."/>
            <person name="Posri P."/>
            <person name="Abugrain M.E."/>
            <person name="Weisberg A.J."/>
            <person name="Chang J.H."/>
            <person name="Mahmud T."/>
        </authorList>
    </citation>
    <scope>NUCLEOTIDE SEQUENCE [LARGE SCALE GENOMIC DNA]</scope>
    <source>
        <strain evidence="3 4">ATCC 27456</strain>
    </source>
</reference>
<feature type="transmembrane region" description="Helical" evidence="1">
    <location>
        <begin position="12"/>
        <end position="34"/>
    </location>
</feature>
<proteinExistence type="predicted"/>
<evidence type="ECO:0000256" key="1">
    <source>
        <dbReference type="SAM" id="Phobius"/>
    </source>
</evidence>
<dbReference type="InterPro" id="IPR053150">
    <property type="entry name" value="Teicoplanin_resist-assoc"/>
</dbReference>
<dbReference type="Pfam" id="PF04892">
    <property type="entry name" value="VanZ"/>
    <property type="match status" value="1"/>
</dbReference>
<evidence type="ECO:0000259" key="2">
    <source>
        <dbReference type="Pfam" id="PF04892"/>
    </source>
</evidence>
<comment type="caution">
    <text evidence="3">The sequence shown here is derived from an EMBL/GenBank/DDBJ whole genome shotgun (WGS) entry which is preliminary data.</text>
</comment>
<keyword evidence="1" id="KW-0812">Transmembrane</keyword>
<dbReference type="PANTHER" id="PTHR36834">
    <property type="entry name" value="MEMBRANE PROTEIN-RELATED"/>
    <property type="match status" value="1"/>
</dbReference>
<keyword evidence="1" id="KW-0472">Membrane</keyword>
<evidence type="ECO:0000313" key="4">
    <source>
        <dbReference type="Proteomes" id="UP000807371"/>
    </source>
</evidence>
<feature type="transmembrane region" description="Helical" evidence="1">
    <location>
        <begin position="67"/>
        <end position="85"/>
    </location>
</feature>